<dbReference type="HOGENOM" id="CLU_027634_5_2_0"/>
<evidence type="ECO:0000313" key="4">
    <source>
        <dbReference type="EMBL" id="BAJ63644.1"/>
    </source>
</evidence>
<dbReference type="RefSeq" id="WP_013560024.1">
    <property type="nucleotide sequence ID" value="NC_014960.1"/>
</dbReference>
<dbReference type="EMBL" id="AP012029">
    <property type="protein sequence ID" value="BAJ63644.1"/>
    <property type="molecule type" value="Genomic_DNA"/>
</dbReference>
<dbReference type="InterPro" id="IPR011611">
    <property type="entry name" value="PfkB_dom"/>
</dbReference>
<name>E8N5D0_ANATU</name>
<evidence type="ECO:0000256" key="2">
    <source>
        <dbReference type="ARBA" id="ARBA00022777"/>
    </source>
</evidence>
<dbReference type="Proteomes" id="UP000008922">
    <property type="component" value="Chromosome"/>
</dbReference>
<dbReference type="SUPFAM" id="SSF53613">
    <property type="entry name" value="Ribokinase-like"/>
    <property type="match status" value="1"/>
</dbReference>
<accession>E8N5D0</accession>
<evidence type="ECO:0000313" key="5">
    <source>
        <dbReference type="Proteomes" id="UP000008922"/>
    </source>
</evidence>
<dbReference type="Pfam" id="PF00294">
    <property type="entry name" value="PfkB"/>
    <property type="match status" value="1"/>
</dbReference>
<organism evidence="4 5">
    <name type="scientific">Anaerolinea thermophila (strain DSM 14523 / JCM 11388 / NBRC 100420 / UNI-1)</name>
    <dbReference type="NCBI Taxonomy" id="926569"/>
    <lineage>
        <taxon>Bacteria</taxon>
        <taxon>Bacillati</taxon>
        <taxon>Chloroflexota</taxon>
        <taxon>Anaerolineae</taxon>
        <taxon>Anaerolineales</taxon>
        <taxon>Anaerolineaceae</taxon>
        <taxon>Anaerolinea</taxon>
    </lineage>
</organism>
<dbReference type="CDD" id="cd01942">
    <property type="entry name" value="ribokinase_group_A"/>
    <property type="match status" value="1"/>
</dbReference>
<evidence type="ECO:0000259" key="3">
    <source>
        <dbReference type="Pfam" id="PF00294"/>
    </source>
</evidence>
<proteinExistence type="predicted"/>
<keyword evidence="2 4" id="KW-0418">Kinase</keyword>
<dbReference type="InterPro" id="IPR002173">
    <property type="entry name" value="Carboh/pur_kinase_PfkB_CS"/>
</dbReference>
<evidence type="ECO:0000256" key="1">
    <source>
        <dbReference type="ARBA" id="ARBA00022679"/>
    </source>
</evidence>
<dbReference type="GO" id="GO:0004001">
    <property type="term" value="F:adenosine kinase activity"/>
    <property type="evidence" value="ECO:0007669"/>
    <property type="project" value="UniProtKB-EC"/>
</dbReference>
<dbReference type="KEGG" id="atm:ANT_16180"/>
<dbReference type="STRING" id="926569.ANT_16180"/>
<dbReference type="eggNOG" id="COG0524">
    <property type="taxonomic scope" value="Bacteria"/>
</dbReference>
<dbReference type="PANTHER" id="PTHR10584:SF166">
    <property type="entry name" value="RIBOKINASE"/>
    <property type="match status" value="1"/>
</dbReference>
<dbReference type="PROSITE" id="PS00583">
    <property type="entry name" value="PFKB_KINASES_1"/>
    <property type="match status" value="1"/>
</dbReference>
<dbReference type="Gene3D" id="3.40.1190.20">
    <property type="match status" value="1"/>
</dbReference>
<keyword evidence="5" id="KW-1185">Reference proteome</keyword>
<dbReference type="PANTHER" id="PTHR10584">
    <property type="entry name" value="SUGAR KINASE"/>
    <property type="match status" value="1"/>
</dbReference>
<dbReference type="OrthoDB" id="9788681at2"/>
<sequence>MKIVVTGSVAYDYLMTFPGFFRDHILPERLETISLSFLVDSMVRQRGGTAPNIAYTLALLGEKPSVLATVGEDFGDYRTWLENHGVDTSLIKEIPGLYTASFFANTDQANNQIASFYPGAMAFASRLSLRDITSKPDLVIISPNDPLAMDQYVRECKELGIAYVYDPSQQVVRVSGEELRRGVDGAHSLFVNEYEFGLLQKHTGFSAAEIIQRVGFVVVTLGAKGADIYADGVRYHVEAVPPKQILDPTGVGDAFRGGFLRGYSLGLDWETCGRMGSVAAAYCLEVKGPQEHSYTIEEFVARYRQNFDDGGKLDILLKSKVAHKI</sequence>
<dbReference type="InterPro" id="IPR029056">
    <property type="entry name" value="Ribokinase-like"/>
</dbReference>
<gene>
    <name evidence="4" type="primary">adoK</name>
    <name evidence="4" type="ordered locus">ANT_16180</name>
</gene>
<dbReference type="AlphaFoldDB" id="E8N5D0"/>
<reference evidence="4 5" key="1">
    <citation type="submission" date="2010-12" db="EMBL/GenBank/DDBJ databases">
        <title>Whole genome sequence of Anaerolinea thermophila UNI-1.</title>
        <authorList>
            <person name="Narita-Yamada S."/>
            <person name="Kishi E."/>
            <person name="Watanabe Y."/>
            <person name="Takasaki K."/>
            <person name="Ankai A."/>
            <person name="Oguchi A."/>
            <person name="Fukui S."/>
            <person name="Takahashi M."/>
            <person name="Yashiro I."/>
            <person name="Hosoyama A."/>
            <person name="Sekiguchi Y."/>
            <person name="Hanada S."/>
            <person name="Fujita N."/>
        </authorList>
    </citation>
    <scope>NUCLEOTIDE SEQUENCE [LARGE SCALE GENOMIC DNA]</scope>
    <source>
        <strain evidence="5">DSM 14523 / JCM 11388 / NBRC 100420 / UNI-1</strain>
    </source>
</reference>
<keyword evidence="1 4" id="KW-0808">Transferase</keyword>
<dbReference type="InParanoid" id="E8N5D0"/>
<protein>
    <submittedName>
        <fullName evidence="4">Adenosine kinase</fullName>
        <ecNumber evidence="4">2.7.1.20</ecNumber>
    </submittedName>
</protein>
<feature type="domain" description="Carbohydrate kinase PfkB" evidence="3">
    <location>
        <begin position="32"/>
        <end position="291"/>
    </location>
</feature>
<dbReference type="EC" id="2.7.1.20" evidence="4"/>